<evidence type="ECO:0000259" key="1">
    <source>
        <dbReference type="SMART" id="SM00507"/>
    </source>
</evidence>
<name>A0A0F8YS15_9ZZZZ</name>
<reference evidence="2" key="1">
    <citation type="journal article" date="2015" name="Nature">
        <title>Complex archaea that bridge the gap between prokaryotes and eukaryotes.</title>
        <authorList>
            <person name="Spang A."/>
            <person name="Saw J.H."/>
            <person name="Jorgensen S.L."/>
            <person name="Zaremba-Niedzwiedzka K."/>
            <person name="Martijn J."/>
            <person name="Lind A.E."/>
            <person name="van Eijk R."/>
            <person name="Schleper C."/>
            <person name="Guy L."/>
            <person name="Ettema T.J."/>
        </authorList>
    </citation>
    <scope>NUCLEOTIDE SEQUENCE</scope>
</reference>
<organism evidence="2">
    <name type="scientific">marine sediment metagenome</name>
    <dbReference type="NCBI Taxonomy" id="412755"/>
    <lineage>
        <taxon>unclassified sequences</taxon>
        <taxon>metagenomes</taxon>
        <taxon>ecological metagenomes</taxon>
    </lineage>
</organism>
<proteinExistence type="predicted"/>
<dbReference type="CDD" id="cd00085">
    <property type="entry name" value="HNHc"/>
    <property type="match status" value="1"/>
</dbReference>
<dbReference type="SMART" id="SM00507">
    <property type="entry name" value="HNHc"/>
    <property type="match status" value="1"/>
</dbReference>
<feature type="domain" description="HNH nuclease" evidence="1">
    <location>
        <begin position="106"/>
        <end position="163"/>
    </location>
</feature>
<evidence type="ECO:0000313" key="2">
    <source>
        <dbReference type="EMBL" id="KKK76570.1"/>
    </source>
</evidence>
<protein>
    <recommendedName>
        <fullName evidence="1">HNH nuclease domain-containing protein</fullName>
    </recommendedName>
</protein>
<sequence length="186" mass="22364">MKKELKNHKINCICGVCKAIRGETKGVNCSRYNHGNNCSNKIYYCIVKSCNNKVFAGRNRCRSCANKIRNLGRKRPDQRKRMLGKNNPNYKENSIYFPYPKEFNDKLKEQIRKRDSYTCRECNTLEEEHLIIYGRKLEVHHIDYNKNNCNEENLITICKQCNMKANYDREYWKKRYRRKNFNIGKK</sequence>
<gene>
    <name evidence="2" type="ORF">LCGC14_2862300</name>
</gene>
<comment type="caution">
    <text evidence="2">The sequence shown here is derived from an EMBL/GenBank/DDBJ whole genome shotgun (WGS) entry which is preliminary data.</text>
</comment>
<accession>A0A0F8YS15</accession>
<dbReference type="EMBL" id="LAZR01055347">
    <property type="protein sequence ID" value="KKK76570.1"/>
    <property type="molecule type" value="Genomic_DNA"/>
</dbReference>
<dbReference type="AlphaFoldDB" id="A0A0F8YS15"/>
<dbReference type="InterPro" id="IPR003615">
    <property type="entry name" value="HNH_nuc"/>
</dbReference>